<dbReference type="InParanoid" id="E5A1G3"/>
<dbReference type="VEuPathDB" id="FungiDB:LEMA_uP105580.1"/>
<keyword evidence="2" id="KW-0812">Transmembrane</keyword>
<feature type="transmembrane region" description="Helical" evidence="2">
    <location>
        <begin position="31"/>
        <end position="49"/>
    </location>
</feature>
<accession>E5A1G3</accession>
<dbReference type="AlphaFoldDB" id="E5A1G3"/>
<organism evidence="4">
    <name type="scientific">Leptosphaeria maculans (strain JN3 / isolate v23.1.3 / race Av1-4-5-6-7-8)</name>
    <name type="common">Blackleg fungus</name>
    <name type="synonym">Phoma lingam</name>
    <dbReference type="NCBI Taxonomy" id="985895"/>
    <lineage>
        <taxon>Eukaryota</taxon>
        <taxon>Fungi</taxon>
        <taxon>Dikarya</taxon>
        <taxon>Ascomycota</taxon>
        <taxon>Pezizomycotina</taxon>
        <taxon>Dothideomycetes</taxon>
        <taxon>Pleosporomycetidae</taxon>
        <taxon>Pleosporales</taxon>
        <taxon>Pleosporineae</taxon>
        <taxon>Leptosphaeriaceae</taxon>
        <taxon>Plenodomus</taxon>
        <taxon>Plenodomus lingam/Leptosphaeria maculans species complex</taxon>
    </lineage>
</organism>
<evidence type="ECO:0000256" key="1">
    <source>
        <dbReference type="SAM" id="MobiDB-lite"/>
    </source>
</evidence>
<name>E5A1G3_LEPMJ</name>
<dbReference type="EMBL" id="FP929131">
    <property type="protein sequence ID" value="CBX97427.1"/>
    <property type="molecule type" value="Genomic_DNA"/>
</dbReference>
<feature type="region of interest" description="Disordered" evidence="1">
    <location>
        <begin position="1"/>
        <end position="24"/>
    </location>
</feature>
<keyword evidence="2" id="KW-1133">Transmembrane helix</keyword>
<evidence type="ECO:0000313" key="4">
    <source>
        <dbReference type="Proteomes" id="UP000002668"/>
    </source>
</evidence>
<protein>
    <submittedName>
        <fullName evidence="3">Predicted protein</fullName>
    </submittedName>
</protein>
<proteinExistence type="predicted"/>
<gene>
    <name evidence="3" type="ORF">LEMA_uP105580.1</name>
</gene>
<dbReference type="HOGENOM" id="CLU_2590191_0_0_1"/>
<keyword evidence="2" id="KW-0472">Membrane</keyword>
<evidence type="ECO:0000256" key="2">
    <source>
        <dbReference type="SAM" id="Phobius"/>
    </source>
</evidence>
<keyword evidence="4" id="KW-1185">Reference proteome</keyword>
<reference evidence="4" key="1">
    <citation type="journal article" date="2011" name="Nat. Commun.">
        <title>Effector diversification within compartments of the Leptosphaeria maculans genome affected by Repeat-Induced Point mutations.</title>
        <authorList>
            <person name="Rouxel T."/>
            <person name="Grandaubert J."/>
            <person name="Hane J.K."/>
            <person name="Hoede C."/>
            <person name="van de Wouw A.P."/>
            <person name="Couloux A."/>
            <person name="Dominguez V."/>
            <person name="Anthouard V."/>
            <person name="Bally P."/>
            <person name="Bourras S."/>
            <person name="Cozijnsen A.J."/>
            <person name="Ciuffetti L.M."/>
            <person name="Degrave A."/>
            <person name="Dilmaghani A."/>
            <person name="Duret L."/>
            <person name="Fudal I."/>
            <person name="Goodwin S.B."/>
            <person name="Gout L."/>
            <person name="Glaser N."/>
            <person name="Linglin J."/>
            <person name="Kema G.H.J."/>
            <person name="Lapalu N."/>
            <person name="Lawrence C.B."/>
            <person name="May K."/>
            <person name="Meyer M."/>
            <person name="Ollivier B."/>
            <person name="Poulain J."/>
            <person name="Schoch C.L."/>
            <person name="Simon A."/>
            <person name="Spatafora J.W."/>
            <person name="Stachowiak A."/>
            <person name="Turgeon B.G."/>
            <person name="Tyler B.M."/>
            <person name="Vincent D."/>
            <person name="Weissenbach J."/>
            <person name="Amselem J."/>
            <person name="Quesneville H."/>
            <person name="Oliver R.P."/>
            <person name="Wincker P."/>
            <person name="Balesdent M.-H."/>
            <person name="Howlett B.J."/>
        </authorList>
    </citation>
    <scope>NUCLEOTIDE SEQUENCE [LARGE SCALE GENOMIC DNA]</scope>
    <source>
        <strain evidence="4">JN3 / isolate v23.1.3 / race Av1-4-5-6-7-8</strain>
    </source>
</reference>
<dbReference type="Proteomes" id="UP000002668">
    <property type="component" value="Genome"/>
</dbReference>
<evidence type="ECO:0000313" key="3">
    <source>
        <dbReference type="EMBL" id="CBX97427.1"/>
    </source>
</evidence>
<feature type="compositionally biased region" description="Polar residues" evidence="1">
    <location>
        <begin position="1"/>
        <end position="11"/>
    </location>
</feature>
<sequence>MGQSPASSTRWDNPKYRSQGGGGVGVQSSLLVWYVLLLSGASYLVPSSLRPDYCDTRLRVQALEMRHLVPVFAFGVVLII</sequence>